<evidence type="ECO:0000256" key="1">
    <source>
        <dbReference type="SAM" id="SignalP"/>
    </source>
</evidence>
<dbReference type="Proteomes" id="UP000712080">
    <property type="component" value="Unassembled WGS sequence"/>
</dbReference>
<evidence type="ECO:0000313" key="3">
    <source>
        <dbReference type="EMBL" id="NMH29419.1"/>
    </source>
</evidence>
<dbReference type="CDD" id="cd00118">
    <property type="entry name" value="LysM"/>
    <property type="match status" value="1"/>
</dbReference>
<feature type="chain" id="PRO_5037376378" evidence="1">
    <location>
        <begin position="19"/>
        <end position="471"/>
    </location>
</feature>
<gene>
    <name evidence="3" type="ORF">G6047_15375</name>
</gene>
<dbReference type="InterPro" id="IPR036779">
    <property type="entry name" value="LysM_dom_sf"/>
</dbReference>
<dbReference type="PROSITE" id="PS51782">
    <property type="entry name" value="LYSM"/>
    <property type="match status" value="1"/>
</dbReference>
<dbReference type="SUPFAM" id="SSF54106">
    <property type="entry name" value="LysM domain"/>
    <property type="match status" value="1"/>
</dbReference>
<reference evidence="3" key="1">
    <citation type="submission" date="2020-02" db="EMBL/GenBank/DDBJ databases">
        <title>Flavobacterium sp. genome.</title>
        <authorList>
            <person name="Jung H.S."/>
            <person name="Baek J.H."/>
            <person name="Jeon C.O."/>
        </authorList>
    </citation>
    <scope>NUCLEOTIDE SEQUENCE</scope>
    <source>
        <strain evidence="3">SE-s28</strain>
    </source>
</reference>
<dbReference type="SMART" id="SM00257">
    <property type="entry name" value="LysM"/>
    <property type="match status" value="1"/>
</dbReference>
<organism evidence="3 4">
    <name type="scientific">Flavobacterium silvaticum</name>
    <dbReference type="NCBI Taxonomy" id="1852020"/>
    <lineage>
        <taxon>Bacteria</taxon>
        <taxon>Pseudomonadati</taxon>
        <taxon>Bacteroidota</taxon>
        <taxon>Flavobacteriia</taxon>
        <taxon>Flavobacteriales</taxon>
        <taxon>Flavobacteriaceae</taxon>
        <taxon>Flavobacterium</taxon>
    </lineage>
</organism>
<dbReference type="EMBL" id="JAAMPU010000108">
    <property type="protein sequence ID" value="NMH29419.1"/>
    <property type="molecule type" value="Genomic_DNA"/>
</dbReference>
<sequence>MNKLCLSLLLLCFVPMMGQTDTTLVAVDSVSVDTTAVEVLPANRIQFADNISSFYEKLAQLEASKNTKVNIVHIGDSHIQADLMTDKVRKVLQSHFGNAGRGFVFPHRLAGTNGSSDYKFTSNANWNGYRNINTPNGNPVGLSGNALTTKARDFVIEFDAKTDINAFNTVKVVTPDNKNLFDIAVAKRTIVLESTVPKKITHRIKNGEVLGSIAEKYNVSISAIKKANGLKNDRIRAGKTLKIPTNQMEAKKVERSEFIPLVMEAAPDFHFYHSDPALDKIYLLPATGASDFALSGLVLENDLPGLIYHSIGVNGAKFSDYSKYPAFFEELKALQPDLVVLSLGTNESFDKMSAADYMIQLQSFLQSVKSQLPQAVFLISTPPPSLFRRRYANTFAEDYAKKIIEMAATSGYAVWDLYDLFGGSKGVMRNAARGIIGGDRVHYTHKGYDKQGTLLSEAILNGYNDYKTNKP</sequence>
<name>A0A972FU88_9FLAO</name>
<dbReference type="Pfam" id="PF13472">
    <property type="entry name" value="Lipase_GDSL_2"/>
    <property type="match status" value="1"/>
</dbReference>
<comment type="caution">
    <text evidence="3">The sequence shown here is derived from an EMBL/GenBank/DDBJ whole genome shotgun (WGS) entry which is preliminary data.</text>
</comment>
<accession>A0A972FU88</accession>
<protein>
    <submittedName>
        <fullName evidence="3">LysM peptidoglycan-binding domain-containing protein</fullName>
    </submittedName>
</protein>
<dbReference type="InterPro" id="IPR036514">
    <property type="entry name" value="SGNH_hydro_sf"/>
</dbReference>
<dbReference type="InterPro" id="IPR013830">
    <property type="entry name" value="SGNH_hydro"/>
</dbReference>
<keyword evidence="4" id="KW-1185">Reference proteome</keyword>
<dbReference type="RefSeq" id="WP_169528511.1">
    <property type="nucleotide sequence ID" value="NZ_JAAMPU010000108.1"/>
</dbReference>
<dbReference type="InterPro" id="IPR018392">
    <property type="entry name" value="LysM"/>
</dbReference>
<dbReference type="PANTHER" id="PTHR30383">
    <property type="entry name" value="THIOESTERASE 1/PROTEASE 1/LYSOPHOSPHOLIPASE L1"/>
    <property type="match status" value="1"/>
</dbReference>
<dbReference type="PANTHER" id="PTHR30383:SF29">
    <property type="entry name" value="SGNH HYDROLASE-TYPE ESTERASE DOMAIN-CONTAINING PROTEIN"/>
    <property type="match status" value="1"/>
</dbReference>
<dbReference type="Pfam" id="PF01476">
    <property type="entry name" value="LysM"/>
    <property type="match status" value="1"/>
</dbReference>
<evidence type="ECO:0000259" key="2">
    <source>
        <dbReference type="PROSITE" id="PS51782"/>
    </source>
</evidence>
<evidence type="ECO:0000313" key="4">
    <source>
        <dbReference type="Proteomes" id="UP000712080"/>
    </source>
</evidence>
<dbReference type="AlphaFoldDB" id="A0A972FU88"/>
<feature type="domain" description="LysM" evidence="2">
    <location>
        <begin position="200"/>
        <end position="243"/>
    </location>
</feature>
<dbReference type="SUPFAM" id="SSF52266">
    <property type="entry name" value="SGNH hydrolase"/>
    <property type="match status" value="1"/>
</dbReference>
<dbReference type="InterPro" id="IPR051532">
    <property type="entry name" value="Ester_Hydrolysis_Enzymes"/>
</dbReference>
<proteinExistence type="predicted"/>
<dbReference type="Gene3D" id="3.10.350.10">
    <property type="entry name" value="LysM domain"/>
    <property type="match status" value="1"/>
</dbReference>
<dbReference type="Gene3D" id="3.40.50.1110">
    <property type="entry name" value="SGNH hydrolase"/>
    <property type="match status" value="2"/>
</dbReference>
<feature type="signal peptide" evidence="1">
    <location>
        <begin position="1"/>
        <end position="18"/>
    </location>
</feature>
<dbReference type="GO" id="GO:0016788">
    <property type="term" value="F:hydrolase activity, acting on ester bonds"/>
    <property type="evidence" value="ECO:0007669"/>
    <property type="project" value="UniProtKB-ARBA"/>
</dbReference>
<keyword evidence="1" id="KW-0732">Signal</keyword>